<reference evidence="2 3" key="1">
    <citation type="submission" date="2022-03" db="EMBL/GenBank/DDBJ databases">
        <title>Pseudonocardia alaer sp. nov., a novel actinomycete isolated from reed forest soil.</title>
        <authorList>
            <person name="Wang L."/>
        </authorList>
    </citation>
    <scope>NUCLEOTIDE SEQUENCE [LARGE SCALE GENOMIC DNA]</scope>
    <source>
        <strain evidence="2 3">Y-16303</strain>
    </source>
</reference>
<evidence type="ECO:0000313" key="3">
    <source>
        <dbReference type="Proteomes" id="UP001299970"/>
    </source>
</evidence>
<sequence length="195" mass="21331">MQAIVSAANMLGAASEAAWYTVGEAPPRKYQRIHVMPHLRRNQTGRTLRSRPNPPRAGMLWLEFTSDEFAESLRRDLPSFPVDAVLNATPGAIAGLLLGHDSVGVLALAAVTWVSSSGIVARLLGDLRRLRDPAAPAVLAVLVLEDFGYQPDRASTHDSLSATSLRRPHTRTSPDISYRGPLNHDHLTEVRPYQL</sequence>
<dbReference type="Gene3D" id="1.20.1530.20">
    <property type="match status" value="1"/>
</dbReference>
<proteinExistence type="predicted"/>
<gene>
    <name evidence="2" type="ORF">MMF94_08285</name>
</gene>
<dbReference type="Proteomes" id="UP001299970">
    <property type="component" value="Unassembled WGS sequence"/>
</dbReference>
<feature type="region of interest" description="Disordered" evidence="1">
    <location>
        <begin position="155"/>
        <end position="183"/>
    </location>
</feature>
<evidence type="ECO:0000256" key="1">
    <source>
        <dbReference type="SAM" id="MobiDB-lite"/>
    </source>
</evidence>
<dbReference type="RefSeq" id="WP_241035700.1">
    <property type="nucleotide sequence ID" value="NZ_BAAAJF010000024.1"/>
</dbReference>
<evidence type="ECO:0000313" key="2">
    <source>
        <dbReference type="EMBL" id="MCH6165676.1"/>
    </source>
</evidence>
<accession>A0ABS9TAW1</accession>
<protein>
    <submittedName>
        <fullName evidence="2">Uncharacterized protein</fullName>
    </submittedName>
</protein>
<keyword evidence="3" id="KW-1185">Reference proteome</keyword>
<dbReference type="EMBL" id="JAKXMK010000006">
    <property type="protein sequence ID" value="MCH6165676.1"/>
    <property type="molecule type" value="Genomic_DNA"/>
</dbReference>
<comment type="caution">
    <text evidence="2">The sequence shown here is derived from an EMBL/GenBank/DDBJ whole genome shotgun (WGS) entry which is preliminary data.</text>
</comment>
<organism evidence="2 3">
    <name type="scientific">Pseudonocardia alaniniphila</name>
    <dbReference type="NCBI Taxonomy" id="75291"/>
    <lineage>
        <taxon>Bacteria</taxon>
        <taxon>Bacillati</taxon>
        <taxon>Actinomycetota</taxon>
        <taxon>Actinomycetes</taxon>
        <taxon>Pseudonocardiales</taxon>
        <taxon>Pseudonocardiaceae</taxon>
        <taxon>Pseudonocardia</taxon>
    </lineage>
</organism>
<dbReference type="InterPro" id="IPR038770">
    <property type="entry name" value="Na+/solute_symporter_sf"/>
</dbReference>
<name>A0ABS9TAW1_9PSEU</name>